<gene>
    <name evidence="4" type="ORF">GWI33_008179</name>
</gene>
<evidence type="ECO:0000313" key="4">
    <source>
        <dbReference type="EMBL" id="KAF7278609.1"/>
    </source>
</evidence>
<dbReference type="InterPro" id="IPR036910">
    <property type="entry name" value="HMG_box_dom_sf"/>
</dbReference>
<dbReference type="InterPro" id="IPR024460">
    <property type="entry name" value="Protamine-like"/>
</dbReference>
<dbReference type="GO" id="GO:0035092">
    <property type="term" value="P:sperm DNA condensation"/>
    <property type="evidence" value="ECO:0007669"/>
    <property type="project" value="InterPro"/>
</dbReference>
<feature type="region of interest" description="Disordered" evidence="2">
    <location>
        <begin position="1"/>
        <end position="37"/>
    </location>
</feature>
<feature type="domain" description="HMG box" evidence="3">
    <location>
        <begin position="30"/>
        <end position="94"/>
    </location>
</feature>
<evidence type="ECO:0000256" key="1">
    <source>
        <dbReference type="PROSITE-ProRule" id="PRU00267"/>
    </source>
</evidence>
<proteinExistence type="predicted"/>
<dbReference type="CDD" id="cd00084">
    <property type="entry name" value="HMG-box_SF"/>
    <property type="match status" value="1"/>
</dbReference>
<feature type="compositionally biased region" description="Low complexity" evidence="2">
    <location>
        <begin position="1"/>
        <end position="16"/>
    </location>
</feature>
<dbReference type="Proteomes" id="UP000625711">
    <property type="component" value="Unassembled WGS sequence"/>
</dbReference>
<protein>
    <recommendedName>
        <fullName evidence="3">HMG box domain-containing protein</fullName>
    </recommendedName>
</protein>
<name>A0A834MHL1_RHYFE</name>
<keyword evidence="1" id="KW-0539">Nucleus</keyword>
<dbReference type="OrthoDB" id="7675944at2759"/>
<comment type="caution">
    <text evidence="4">The sequence shown here is derived from an EMBL/GenBank/DDBJ whole genome shotgun (WGS) entry which is preliminary data.</text>
</comment>
<sequence>MVKQRSSSSSKNANSNVTVRRDGRGMHKAGRITSNPFLNFLREMRKKTQGLTPMELSSKGAEIWRTMSKNEKEPYCALAKQVARRGRRRRKSRRGRRRRRGRSRRRSASSDSQIDSVIEARRGRRRSKSRRKRSRRRRRR</sequence>
<dbReference type="SUPFAM" id="SSF47095">
    <property type="entry name" value="HMG-box"/>
    <property type="match status" value="1"/>
</dbReference>
<feature type="DNA-binding region" description="HMG box" evidence="1">
    <location>
        <begin position="30"/>
        <end position="94"/>
    </location>
</feature>
<dbReference type="InterPro" id="IPR009071">
    <property type="entry name" value="HMG_box_dom"/>
</dbReference>
<dbReference type="EMBL" id="JAACXV010000395">
    <property type="protein sequence ID" value="KAF7278609.1"/>
    <property type="molecule type" value="Genomic_DNA"/>
</dbReference>
<keyword evidence="5" id="KW-1185">Reference proteome</keyword>
<dbReference type="GO" id="GO:0005634">
    <property type="term" value="C:nucleus"/>
    <property type="evidence" value="ECO:0007669"/>
    <property type="project" value="UniProtKB-UniRule"/>
</dbReference>
<dbReference type="AlphaFoldDB" id="A0A834MHL1"/>
<accession>A0A834MHL1</accession>
<evidence type="ECO:0000256" key="2">
    <source>
        <dbReference type="SAM" id="MobiDB-lite"/>
    </source>
</evidence>
<keyword evidence="1" id="KW-0238">DNA-binding</keyword>
<dbReference type="Gene3D" id="1.10.30.10">
    <property type="entry name" value="High mobility group box domain"/>
    <property type="match status" value="1"/>
</dbReference>
<evidence type="ECO:0000259" key="3">
    <source>
        <dbReference type="PROSITE" id="PS50118"/>
    </source>
</evidence>
<organism evidence="4 5">
    <name type="scientific">Rhynchophorus ferrugineus</name>
    <name type="common">Red palm weevil</name>
    <name type="synonym">Curculio ferrugineus</name>
    <dbReference type="NCBI Taxonomy" id="354439"/>
    <lineage>
        <taxon>Eukaryota</taxon>
        <taxon>Metazoa</taxon>
        <taxon>Ecdysozoa</taxon>
        <taxon>Arthropoda</taxon>
        <taxon>Hexapoda</taxon>
        <taxon>Insecta</taxon>
        <taxon>Pterygota</taxon>
        <taxon>Neoptera</taxon>
        <taxon>Endopterygota</taxon>
        <taxon>Coleoptera</taxon>
        <taxon>Polyphaga</taxon>
        <taxon>Cucujiformia</taxon>
        <taxon>Curculionidae</taxon>
        <taxon>Dryophthorinae</taxon>
        <taxon>Rhynchophorus</taxon>
    </lineage>
</organism>
<dbReference type="GO" id="GO:0003677">
    <property type="term" value="F:DNA binding"/>
    <property type="evidence" value="ECO:0007669"/>
    <property type="project" value="UniProtKB-UniRule"/>
</dbReference>
<dbReference type="PROSITE" id="PS50118">
    <property type="entry name" value="HMG_BOX_2"/>
    <property type="match status" value="1"/>
</dbReference>
<evidence type="ECO:0000313" key="5">
    <source>
        <dbReference type="Proteomes" id="UP000625711"/>
    </source>
</evidence>
<reference evidence="4" key="1">
    <citation type="submission" date="2020-08" db="EMBL/GenBank/DDBJ databases">
        <title>Genome sequencing and assembly of the red palm weevil Rhynchophorus ferrugineus.</title>
        <authorList>
            <person name="Dias G.B."/>
            <person name="Bergman C.M."/>
            <person name="Manee M."/>
        </authorList>
    </citation>
    <scope>NUCLEOTIDE SEQUENCE</scope>
    <source>
        <strain evidence="4">AA-2017</strain>
        <tissue evidence="4">Whole larva</tissue>
    </source>
</reference>
<feature type="compositionally biased region" description="Basic residues" evidence="2">
    <location>
        <begin position="122"/>
        <end position="140"/>
    </location>
</feature>
<feature type="region of interest" description="Disordered" evidence="2">
    <location>
        <begin position="65"/>
        <end position="140"/>
    </location>
</feature>
<dbReference type="Pfam" id="PF06382">
    <property type="entry name" value="Protamine_like"/>
    <property type="match status" value="1"/>
</dbReference>
<feature type="compositionally biased region" description="Basic residues" evidence="2">
    <location>
        <begin position="82"/>
        <end position="107"/>
    </location>
</feature>